<sequence length="202" mass="21138">MFQAAFAGFSLGLSLILPIGAQNAFVLRQGVAQQNVLLICSLCALSDAVLISAGVFGFGELLLSHPEVARWARWGGALFLSVYGAASLRSALTPRHALGGMGGGEQSAIGAALACLAITWLNPHVYLDTVVLLGSVSTGYQAKEAFALGAIGGSFLFFYALGFGARMLTPLFCRARAWQWLDGIIGLVMLLLASQLVFANLG</sequence>
<evidence type="ECO:0000313" key="7">
    <source>
        <dbReference type="EMBL" id="TKB47341.1"/>
    </source>
</evidence>
<dbReference type="AlphaFoldDB" id="A0A4U1B9H4"/>
<evidence type="ECO:0000256" key="3">
    <source>
        <dbReference type="ARBA" id="ARBA00022692"/>
    </source>
</evidence>
<organism evidence="7 8">
    <name type="scientific">Ferrimonas sediminicola</name>
    <dbReference type="NCBI Taxonomy" id="2569538"/>
    <lineage>
        <taxon>Bacteria</taxon>
        <taxon>Pseudomonadati</taxon>
        <taxon>Pseudomonadota</taxon>
        <taxon>Gammaproteobacteria</taxon>
        <taxon>Alteromonadales</taxon>
        <taxon>Ferrimonadaceae</taxon>
        <taxon>Ferrimonas</taxon>
    </lineage>
</organism>
<feature type="transmembrane region" description="Helical" evidence="6">
    <location>
        <begin position="108"/>
        <end position="126"/>
    </location>
</feature>
<keyword evidence="8" id="KW-1185">Reference proteome</keyword>
<evidence type="ECO:0000256" key="4">
    <source>
        <dbReference type="ARBA" id="ARBA00022989"/>
    </source>
</evidence>
<accession>A0A4U1B9H4</accession>
<dbReference type="OrthoDB" id="5638726at2"/>
<name>A0A4U1B9H4_9GAMM</name>
<feature type="transmembrane region" description="Helical" evidence="6">
    <location>
        <begin position="71"/>
        <end position="88"/>
    </location>
</feature>
<gene>
    <name evidence="7" type="ORF">FCL40_15950</name>
</gene>
<dbReference type="EMBL" id="SWCI01000014">
    <property type="protein sequence ID" value="TKB47341.1"/>
    <property type="molecule type" value="Genomic_DNA"/>
</dbReference>
<evidence type="ECO:0000256" key="2">
    <source>
        <dbReference type="ARBA" id="ARBA00022475"/>
    </source>
</evidence>
<dbReference type="RefSeq" id="WP_136854297.1">
    <property type="nucleotide sequence ID" value="NZ_SWCI01000014.1"/>
</dbReference>
<keyword evidence="3 6" id="KW-0812">Transmembrane</keyword>
<keyword evidence="4 6" id="KW-1133">Transmembrane helix</keyword>
<comment type="caution">
    <text evidence="7">The sequence shown here is derived from an EMBL/GenBank/DDBJ whole genome shotgun (WGS) entry which is preliminary data.</text>
</comment>
<feature type="transmembrane region" description="Helical" evidence="6">
    <location>
        <begin position="146"/>
        <end position="168"/>
    </location>
</feature>
<evidence type="ECO:0000313" key="8">
    <source>
        <dbReference type="Proteomes" id="UP000305674"/>
    </source>
</evidence>
<dbReference type="PANTHER" id="PTHR30086">
    <property type="entry name" value="ARGININE EXPORTER PROTEIN ARGO"/>
    <property type="match status" value="1"/>
</dbReference>
<evidence type="ECO:0000256" key="1">
    <source>
        <dbReference type="ARBA" id="ARBA00004651"/>
    </source>
</evidence>
<dbReference type="GO" id="GO:0005886">
    <property type="term" value="C:plasma membrane"/>
    <property type="evidence" value="ECO:0007669"/>
    <property type="project" value="UniProtKB-SubCell"/>
</dbReference>
<dbReference type="InterPro" id="IPR001123">
    <property type="entry name" value="LeuE-type"/>
</dbReference>
<feature type="transmembrane region" description="Helical" evidence="6">
    <location>
        <begin position="180"/>
        <end position="201"/>
    </location>
</feature>
<dbReference type="GO" id="GO:0015171">
    <property type="term" value="F:amino acid transmembrane transporter activity"/>
    <property type="evidence" value="ECO:0007669"/>
    <property type="project" value="TreeGrafter"/>
</dbReference>
<evidence type="ECO:0000256" key="5">
    <source>
        <dbReference type="ARBA" id="ARBA00023136"/>
    </source>
</evidence>
<proteinExistence type="predicted"/>
<evidence type="ECO:0000256" key="6">
    <source>
        <dbReference type="SAM" id="Phobius"/>
    </source>
</evidence>
<dbReference type="Pfam" id="PF01810">
    <property type="entry name" value="LysE"/>
    <property type="match status" value="1"/>
</dbReference>
<protein>
    <submittedName>
        <fullName evidence="7">Amino acid transporter</fullName>
    </submittedName>
</protein>
<dbReference type="Proteomes" id="UP000305674">
    <property type="component" value="Unassembled WGS sequence"/>
</dbReference>
<comment type="subcellular location">
    <subcellularLocation>
        <location evidence="1">Cell membrane</location>
        <topology evidence="1">Multi-pass membrane protein</topology>
    </subcellularLocation>
</comment>
<keyword evidence="2" id="KW-1003">Cell membrane</keyword>
<feature type="transmembrane region" description="Helical" evidence="6">
    <location>
        <begin position="6"/>
        <end position="27"/>
    </location>
</feature>
<keyword evidence="5 6" id="KW-0472">Membrane</keyword>
<reference evidence="7 8" key="1">
    <citation type="submission" date="2019-04" db="EMBL/GenBank/DDBJ databases">
        <authorList>
            <person name="Hwang J.C."/>
        </authorList>
    </citation>
    <scope>NUCLEOTIDE SEQUENCE [LARGE SCALE GENOMIC DNA]</scope>
    <source>
        <strain evidence="7 8">IMCC35001</strain>
    </source>
</reference>
<dbReference type="PANTHER" id="PTHR30086:SF20">
    <property type="entry name" value="ARGININE EXPORTER PROTEIN ARGO-RELATED"/>
    <property type="match status" value="1"/>
</dbReference>
<feature type="transmembrane region" description="Helical" evidence="6">
    <location>
        <begin position="36"/>
        <end position="59"/>
    </location>
</feature>